<accession>A0A5S3WK39</accession>
<sequence length="65" mass="7194">MTRQVPSQQWQLSHLRYRQLPAAQHAPSDGLIFGHAYQQSASARGANQPLEVAEYVQTMCNGGVL</sequence>
<reference evidence="2" key="2">
    <citation type="submission" date="2019-06" db="EMBL/GenBank/DDBJ databases">
        <title>Co-occurence of chitin degradation, pigmentation and bioactivity in marine Pseudoalteromonas.</title>
        <authorList>
            <person name="Sonnenschein E.C."/>
            <person name="Bech P.K."/>
        </authorList>
    </citation>
    <scope>NUCLEOTIDE SEQUENCE [LARGE SCALE GENOMIC DNA]</scope>
    <source>
        <strain evidence="2">S2676</strain>
    </source>
</reference>
<reference evidence="1 2" key="1">
    <citation type="submission" date="2018-01" db="EMBL/GenBank/DDBJ databases">
        <authorList>
            <person name="Paulsen S."/>
            <person name="Gram L.K."/>
        </authorList>
    </citation>
    <scope>NUCLEOTIDE SEQUENCE [LARGE SCALE GENOMIC DNA]</scope>
    <source>
        <strain evidence="1 2">S2676</strain>
    </source>
</reference>
<comment type="caution">
    <text evidence="1">The sequence shown here is derived from an EMBL/GenBank/DDBJ whole genome shotgun (WGS) entry which is preliminary data.</text>
</comment>
<evidence type="ECO:0000313" key="1">
    <source>
        <dbReference type="EMBL" id="TMP27039.1"/>
    </source>
</evidence>
<dbReference type="AlphaFoldDB" id="A0A5S3WK39"/>
<dbReference type="Proteomes" id="UP000310249">
    <property type="component" value="Unassembled WGS sequence"/>
</dbReference>
<proteinExistence type="predicted"/>
<dbReference type="EMBL" id="PNCI01000037">
    <property type="protein sequence ID" value="TMP27039.1"/>
    <property type="molecule type" value="Genomic_DNA"/>
</dbReference>
<name>A0A5S3WK39_9GAMM</name>
<gene>
    <name evidence="1" type="ORF">CWB99_16130</name>
</gene>
<evidence type="ECO:0000313" key="2">
    <source>
        <dbReference type="Proteomes" id="UP000310249"/>
    </source>
</evidence>
<dbReference type="RefSeq" id="WP_138550048.1">
    <property type="nucleotide sequence ID" value="NZ_PNCH01000006.1"/>
</dbReference>
<organism evidence="1 2">
    <name type="scientific">Pseudoalteromonas rubra</name>
    <dbReference type="NCBI Taxonomy" id="43658"/>
    <lineage>
        <taxon>Bacteria</taxon>
        <taxon>Pseudomonadati</taxon>
        <taxon>Pseudomonadota</taxon>
        <taxon>Gammaproteobacteria</taxon>
        <taxon>Alteromonadales</taxon>
        <taxon>Pseudoalteromonadaceae</taxon>
        <taxon>Pseudoalteromonas</taxon>
    </lineage>
</organism>
<protein>
    <submittedName>
        <fullName evidence="1">Uncharacterized protein</fullName>
    </submittedName>
</protein>